<dbReference type="Proteomes" id="UP000005713">
    <property type="component" value="Unassembled WGS sequence"/>
</dbReference>
<evidence type="ECO:0000256" key="1">
    <source>
        <dbReference type="SAM" id="MobiDB-lite"/>
    </source>
</evidence>
<dbReference type="AlphaFoldDB" id="A3KA71"/>
<proteinExistence type="predicted"/>
<keyword evidence="3" id="KW-1185">Reference proteome</keyword>
<dbReference type="OrthoDB" id="9839850at2"/>
<comment type="caution">
    <text evidence="2">The sequence shown here is derived from an EMBL/GenBank/DDBJ whole genome shotgun (WGS) entry which is preliminary data.</text>
</comment>
<accession>A3KA71</accession>
<organism evidence="2 3">
    <name type="scientific">Sagittula stellata (strain ATCC 700073 / DSM 11524 / E-37)</name>
    <dbReference type="NCBI Taxonomy" id="388399"/>
    <lineage>
        <taxon>Bacteria</taxon>
        <taxon>Pseudomonadati</taxon>
        <taxon>Pseudomonadota</taxon>
        <taxon>Alphaproteobacteria</taxon>
        <taxon>Rhodobacterales</taxon>
        <taxon>Roseobacteraceae</taxon>
        <taxon>Sagittula</taxon>
    </lineage>
</organism>
<feature type="region of interest" description="Disordered" evidence="1">
    <location>
        <begin position="138"/>
        <end position="173"/>
    </location>
</feature>
<evidence type="ECO:0000313" key="3">
    <source>
        <dbReference type="Proteomes" id="UP000005713"/>
    </source>
</evidence>
<dbReference type="RefSeq" id="WP_005863494.1">
    <property type="nucleotide sequence ID" value="NZ_AAYA01000021.1"/>
</dbReference>
<dbReference type="EMBL" id="AAYA01000021">
    <property type="protein sequence ID" value="EBA05862.1"/>
    <property type="molecule type" value="Genomic_DNA"/>
</dbReference>
<evidence type="ECO:0000313" key="2">
    <source>
        <dbReference type="EMBL" id="EBA05862.1"/>
    </source>
</evidence>
<reference evidence="2 3" key="1">
    <citation type="submission" date="2006-06" db="EMBL/GenBank/DDBJ databases">
        <authorList>
            <person name="Moran M.A."/>
            <person name="Ferriera S."/>
            <person name="Johnson J."/>
            <person name="Kravitz S."/>
            <person name="Beeson K."/>
            <person name="Sutton G."/>
            <person name="Rogers Y.-H."/>
            <person name="Friedman R."/>
            <person name="Frazier M."/>
            <person name="Venter J.C."/>
        </authorList>
    </citation>
    <scope>NUCLEOTIDE SEQUENCE [LARGE SCALE GENOMIC DNA]</scope>
    <source>
        <strain evidence="2 3">E-37</strain>
    </source>
</reference>
<sequence length="173" mass="18934">MVGYQVFDKLKLVRFTWEGRVDPEELAQVSIEYALGPDFDPEYRMSMDVTRGWLTSVGEVQLLIDLCRPYYRAHSAPTRSALYAPDDRSFRIATAYATLAAPVAGYPITIFRDAPSALTHLGLNCADWRAQEVYSADGGTPGGSCGGRRRAANRASGSPKNPAPVQPAPVILR</sequence>
<gene>
    <name evidence="2" type="ORF">SSE37_15598</name>
</gene>
<name>A3KA71_SAGS3</name>
<protein>
    <submittedName>
        <fullName evidence="2">Uncharacterized protein</fullName>
    </submittedName>
</protein>